<keyword evidence="3" id="KW-1185">Reference proteome</keyword>
<evidence type="ECO:0000313" key="2">
    <source>
        <dbReference type="EMBL" id="API61512.1"/>
    </source>
</evidence>
<keyword evidence="1" id="KW-1133">Transmembrane helix</keyword>
<reference evidence="2 3" key="1">
    <citation type="submission" date="2016-11" db="EMBL/GenBank/DDBJ databases">
        <title>Complete Genome Sequence of alachlor-degrading Sphingomonas sp. strain JJ-A5.</title>
        <authorList>
            <person name="Lee H."/>
            <person name="Ka J.-O."/>
        </authorList>
    </citation>
    <scope>NUCLEOTIDE SEQUENCE [LARGE SCALE GENOMIC DNA]</scope>
    <source>
        <strain evidence="2 3">JJ-A5</strain>
        <plasmid evidence="3">phsl4</plasmid>
    </source>
</reference>
<organism evidence="2 3">
    <name type="scientific">Tardibacter chloracetimidivorans</name>
    <dbReference type="NCBI Taxonomy" id="1921510"/>
    <lineage>
        <taxon>Bacteria</taxon>
        <taxon>Pseudomonadati</taxon>
        <taxon>Pseudomonadota</taxon>
        <taxon>Alphaproteobacteria</taxon>
        <taxon>Sphingomonadales</taxon>
        <taxon>Sphingomonadaceae</taxon>
        <taxon>Tardibacter</taxon>
    </lineage>
</organism>
<dbReference type="KEGG" id="sphj:BSL82_18940"/>
<protein>
    <submittedName>
        <fullName evidence="2">Uncharacterized protein</fullName>
    </submittedName>
</protein>
<keyword evidence="1" id="KW-0472">Membrane</keyword>
<dbReference type="AlphaFoldDB" id="A0A1L4A0W5"/>
<keyword evidence="1" id="KW-0812">Transmembrane</keyword>
<evidence type="ECO:0000256" key="1">
    <source>
        <dbReference type="SAM" id="Phobius"/>
    </source>
</evidence>
<dbReference type="Proteomes" id="UP000182063">
    <property type="component" value="Plasmid pHSL4"/>
</dbReference>
<gene>
    <name evidence="2" type="ORF">BSL82_18940</name>
</gene>
<accession>A0A1L4A0W5</accession>
<proteinExistence type="predicted"/>
<dbReference type="EMBL" id="CP018225">
    <property type="protein sequence ID" value="API61512.1"/>
    <property type="molecule type" value="Genomic_DNA"/>
</dbReference>
<name>A0A1L4A0W5_9SPHN</name>
<keyword evidence="2" id="KW-0614">Plasmid</keyword>
<sequence length="69" mass="7824">MESIMLKSMIIGAIASLIFAYLIQDTQGLIRDVVNPIEIKVVDVRLFWSWIVFLLCAGLSYVIHRLTDA</sequence>
<evidence type="ECO:0000313" key="3">
    <source>
        <dbReference type="Proteomes" id="UP000182063"/>
    </source>
</evidence>
<feature type="transmembrane region" description="Helical" evidence="1">
    <location>
        <begin position="6"/>
        <end position="23"/>
    </location>
</feature>
<feature type="transmembrane region" description="Helical" evidence="1">
    <location>
        <begin position="44"/>
        <end position="63"/>
    </location>
</feature>
<geneLocation type="plasmid" evidence="3">
    <name>phsl4</name>
</geneLocation>